<dbReference type="GO" id="GO:0008652">
    <property type="term" value="P:amino acid biosynthetic process"/>
    <property type="evidence" value="ECO:0007669"/>
    <property type="project" value="UniProtKB-KW"/>
</dbReference>
<evidence type="ECO:0000259" key="12">
    <source>
        <dbReference type="Pfam" id="PF18317"/>
    </source>
</evidence>
<accession>A0A4Y6UIW1</accession>
<dbReference type="GO" id="GO:0004764">
    <property type="term" value="F:shikimate 3-dehydrogenase (NADP+) activity"/>
    <property type="evidence" value="ECO:0007669"/>
    <property type="project" value="UniProtKB-UniRule"/>
</dbReference>
<evidence type="ECO:0000256" key="3">
    <source>
        <dbReference type="ARBA" id="ARBA00022605"/>
    </source>
</evidence>
<dbReference type="NCBIfam" id="TIGR00507">
    <property type="entry name" value="aroE"/>
    <property type="match status" value="1"/>
</dbReference>
<protein>
    <recommendedName>
        <fullName evidence="2 9">Shikimate dehydrogenase (NADP(+))</fullName>
        <shortName evidence="9">SDH</shortName>
        <ecNumber evidence="2 9">1.1.1.25</ecNumber>
    </recommendedName>
</protein>
<name>A0A4Y6UIW1_9PROT</name>
<dbReference type="GO" id="GO:0050661">
    <property type="term" value="F:NADP binding"/>
    <property type="evidence" value="ECO:0007669"/>
    <property type="project" value="InterPro"/>
</dbReference>
<proteinExistence type="inferred from homology"/>
<dbReference type="UniPathway" id="UPA00053">
    <property type="reaction ID" value="UER00087"/>
</dbReference>
<feature type="domain" description="SDH C-terminal" evidence="12">
    <location>
        <begin position="248"/>
        <end position="278"/>
    </location>
</feature>
<dbReference type="Proteomes" id="UP000316313">
    <property type="component" value="Chromosome"/>
</dbReference>
<dbReference type="GO" id="GO:0009073">
    <property type="term" value="P:aromatic amino acid family biosynthetic process"/>
    <property type="evidence" value="ECO:0007669"/>
    <property type="project" value="UniProtKB-KW"/>
</dbReference>
<dbReference type="InterPro" id="IPR013708">
    <property type="entry name" value="Shikimate_DH-bd_N"/>
</dbReference>
<keyword evidence="14" id="KW-1185">Reference proteome</keyword>
<dbReference type="SUPFAM" id="SSF51735">
    <property type="entry name" value="NAD(P)-binding Rossmann-fold domains"/>
    <property type="match status" value="1"/>
</dbReference>
<dbReference type="Pfam" id="PF08501">
    <property type="entry name" value="Shikimate_dh_N"/>
    <property type="match status" value="1"/>
</dbReference>
<dbReference type="Pfam" id="PF01488">
    <property type="entry name" value="Shikimate_DH"/>
    <property type="match status" value="1"/>
</dbReference>
<feature type="binding site" evidence="9">
    <location>
        <position position="68"/>
    </location>
    <ligand>
        <name>shikimate</name>
        <dbReference type="ChEBI" id="CHEBI:36208"/>
    </ligand>
</feature>
<comment type="caution">
    <text evidence="9">Lacks conserved residue(s) required for the propagation of feature annotation.</text>
</comment>
<dbReference type="EC" id="1.1.1.25" evidence="2 9"/>
<evidence type="ECO:0000256" key="9">
    <source>
        <dbReference type="HAMAP-Rule" id="MF_00222"/>
    </source>
</evidence>
<comment type="pathway">
    <text evidence="1 9">Metabolic intermediate biosynthesis; chorismate biosynthesis; chorismate from D-erythrose 4-phosphate and phosphoenolpyruvate: step 4/7.</text>
</comment>
<comment type="catalytic activity">
    <reaction evidence="7 9">
        <text>shikimate + NADP(+) = 3-dehydroshikimate + NADPH + H(+)</text>
        <dbReference type="Rhea" id="RHEA:17737"/>
        <dbReference type="ChEBI" id="CHEBI:15378"/>
        <dbReference type="ChEBI" id="CHEBI:16630"/>
        <dbReference type="ChEBI" id="CHEBI:36208"/>
        <dbReference type="ChEBI" id="CHEBI:57783"/>
        <dbReference type="ChEBI" id="CHEBI:58349"/>
        <dbReference type="EC" id="1.1.1.25"/>
    </reaction>
</comment>
<keyword evidence="6 9" id="KW-0057">Aromatic amino acid biosynthesis</keyword>
<evidence type="ECO:0000256" key="5">
    <source>
        <dbReference type="ARBA" id="ARBA00023002"/>
    </source>
</evidence>
<dbReference type="Gene3D" id="3.40.50.720">
    <property type="entry name" value="NAD(P)-binding Rossmann-like Domain"/>
    <property type="match status" value="1"/>
</dbReference>
<dbReference type="OrthoDB" id="9792692at2"/>
<evidence type="ECO:0000256" key="8">
    <source>
        <dbReference type="ARBA" id="ARBA00060613"/>
    </source>
</evidence>
<evidence type="ECO:0000259" key="11">
    <source>
        <dbReference type="Pfam" id="PF08501"/>
    </source>
</evidence>
<comment type="function">
    <text evidence="9">Involved in the biosynthesis of the chorismate, which leads to the biosynthesis of aromatic amino acids. Catalyzes the reversible NADPH linked reduction of 3-dehydroshikimate (DHSA) to yield shikimate (SA).</text>
</comment>
<comment type="subunit">
    <text evidence="9">Homodimer.</text>
</comment>
<dbReference type="SUPFAM" id="SSF53223">
    <property type="entry name" value="Aminoacid dehydrogenase-like, N-terminal domain"/>
    <property type="match status" value="1"/>
</dbReference>
<dbReference type="AlphaFoldDB" id="A0A4Y6UIW1"/>
<keyword evidence="4 9" id="KW-0521">NADP</keyword>
<evidence type="ECO:0000259" key="10">
    <source>
        <dbReference type="Pfam" id="PF01488"/>
    </source>
</evidence>
<dbReference type="PANTHER" id="PTHR21089">
    <property type="entry name" value="SHIKIMATE DEHYDROGENASE"/>
    <property type="match status" value="1"/>
</dbReference>
<dbReference type="InterPro" id="IPR046346">
    <property type="entry name" value="Aminoacid_DH-like_N_sf"/>
</dbReference>
<evidence type="ECO:0000256" key="1">
    <source>
        <dbReference type="ARBA" id="ARBA00004871"/>
    </source>
</evidence>
<feature type="binding site" evidence="9">
    <location>
        <position position="84"/>
    </location>
    <ligand>
        <name>NADP(+)</name>
        <dbReference type="ChEBI" id="CHEBI:58349"/>
    </ligand>
</feature>
<organism evidence="13 14">
    <name type="scientific">Swingsia samuiensis</name>
    <dbReference type="NCBI Taxonomy" id="1293412"/>
    <lineage>
        <taxon>Bacteria</taxon>
        <taxon>Pseudomonadati</taxon>
        <taxon>Pseudomonadota</taxon>
        <taxon>Alphaproteobacteria</taxon>
        <taxon>Acetobacterales</taxon>
        <taxon>Acetobacteraceae</taxon>
        <taxon>Swingsia</taxon>
    </lineage>
</organism>
<dbReference type="CDD" id="cd01065">
    <property type="entry name" value="NAD_bind_Shikimate_DH"/>
    <property type="match status" value="1"/>
</dbReference>
<gene>
    <name evidence="9 13" type="primary">aroE</name>
    <name evidence="13" type="ORF">E3D00_03645</name>
</gene>
<feature type="binding site" evidence="9">
    <location>
        <begin position="131"/>
        <end position="135"/>
    </location>
    <ligand>
        <name>NADP(+)</name>
        <dbReference type="ChEBI" id="CHEBI:58349"/>
    </ligand>
</feature>
<keyword evidence="3 9" id="KW-0028">Amino-acid biosynthesis</keyword>
<evidence type="ECO:0000256" key="4">
    <source>
        <dbReference type="ARBA" id="ARBA00022857"/>
    </source>
</evidence>
<dbReference type="EMBL" id="CP038141">
    <property type="protein sequence ID" value="QDH16760.1"/>
    <property type="molecule type" value="Genomic_DNA"/>
</dbReference>
<feature type="binding site" evidence="9">
    <location>
        <position position="108"/>
    </location>
    <ligand>
        <name>shikimate</name>
        <dbReference type="ChEBI" id="CHEBI:36208"/>
    </ligand>
</feature>
<feature type="binding site" evidence="9">
    <location>
        <position position="248"/>
    </location>
    <ligand>
        <name>NADP(+)</name>
        <dbReference type="ChEBI" id="CHEBI:58349"/>
    </ligand>
</feature>
<reference evidence="13 14" key="1">
    <citation type="submission" date="2019-03" db="EMBL/GenBank/DDBJ databases">
        <title>The complete genome sequence of Swingsia samuiensis NBRC107927(T).</title>
        <authorList>
            <person name="Chua K.-O."/>
            <person name="Chan K.-G."/>
            <person name="See-Too W.-S."/>
        </authorList>
    </citation>
    <scope>NUCLEOTIDE SEQUENCE [LARGE SCALE GENOMIC DNA]</scope>
    <source>
        <strain evidence="13 14">AH83</strain>
    </source>
</reference>
<dbReference type="GO" id="GO:0019632">
    <property type="term" value="P:shikimate metabolic process"/>
    <property type="evidence" value="ECO:0007669"/>
    <property type="project" value="InterPro"/>
</dbReference>
<evidence type="ECO:0000313" key="14">
    <source>
        <dbReference type="Proteomes" id="UP000316313"/>
    </source>
</evidence>
<dbReference type="InterPro" id="IPR041121">
    <property type="entry name" value="SDH_C"/>
</dbReference>
<dbReference type="InterPro" id="IPR006151">
    <property type="entry name" value="Shikm_DH/Glu-tRNA_Rdtase"/>
</dbReference>
<keyword evidence="5 9" id="KW-0560">Oxidoreductase</keyword>
<comment type="similarity">
    <text evidence="9">Belongs to the shikimate dehydrogenase family.</text>
</comment>
<feature type="binding site" evidence="9">
    <location>
        <position position="225"/>
    </location>
    <ligand>
        <name>NADP(+)</name>
        <dbReference type="ChEBI" id="CHEBI:58349"/>
    </ligand>
</feature>
<dbReference type="GO" id="GO:0009423">
    <property type="term" value="P:chorismate biosynthetic process"/>
    <property type="evidence" value="ECO:0007669"/>
    <property type="project" value="UniProtKB-UniRule"/>
</dbReference>
<feature type="domain" description="Quinate/shikimate 5-dehydrogenase/glutamyl-tRNA reductase" evidence="10">
    <location>
        <begin position="119"/>
        <end position="171"/>
    </location>
</feature>
<dbReference type="Gene3D" id="3.40.50.10860">
    <property type="entry name" value="Leucine Dehydrogenase, chain A, domain 1"/>
    <property type="match status" value="1"/>
</dbReference>
<sequence length="283" mass="30224">MSERSFLSILTGSFSSPSKGNPTVAMIEAGYKATGLNARYINCDVPAERLGNAIKGAVAMGWVGFNCSIPHKVAILEHLDELAESARLIGAVNCTAIKDGRLIGHNTDGKGFLESLKTVTDPSGKNVLILGAGGAARAIAVETALAGAKKITIVNRKVEKAKEIAKIINDNTDCESEGLEWSGDYKIPQDIDILINATPIGFGDAEALPPVDFESLRKEVIVADVIPNPPKTHFLRKAEERGCKTLNGLGMLVNQGRIGVNIWLGKMLDADVMTKTLRDIFEA</sequence>
<dbReference type="PANTHER" id="PTHR21089:SF1">
    <property type="entry name" value="BIFUNCTIONAL 3-DEHYDROQUINATE DEHYDRATASE_SHIKIMATE DEHYDROGENASE, CHLOROPLASTIC"/>
    <property type="match status" value="1"/>
</dbReference>
<feature type="binding site" evidence="9">
    <location>
        <position position="93"/>
    </location>
    <ligand>
        <name>shikimate</name>
        <dbReference type="ChEBI" id="CHEBI:36208"/>
    </ligand>
</feature>
<feature type="domain" description="Shikimate dehydrogenase substrate binding N-terminal" evidence="11">
    <location>
        <begin position="25"/>
        <end position="94"/>
    </location>
</feature>
<comment type="pathway">
    <text evidence="8">Aromatic compound metabolism; 3,4-dihydroxybenzoate biosynthesis; 3-dehydroquinate from D-quinate (NAD(+) route).</text>
</comment>
<dbReference type="InterPro" id="IPR011342">
    <property type="entry name" value="Shikimate_DH"/>
</dbReference>
<dbReference type="InterPro" id="IPR022893">
    <property type="entry name" value="Shikimate_DH_fam"/>
</dbReference>
<evidence type="ECO:0000256" key="7">
    <source>
        <dbReference type="ARBA" id="ARBA00049442"/>
    </source>
</evidence>
<dbReference type="FunFam" id="3.40.50.720:FF:000086">
    <property type="entry name" value="Quinate/shikimate dehydrogenase"/>
    <property type="match status" value="1"/>
</dbReference>
<dbReference type="RefSeq" id="WP_141460031.1">
    <property type="nucleotide sequence ID" value="NZ_CP038141.1"/>
</dbReference>
<evidence type="ECO:0000256" key="6">
    <source>
        <dbReference type="ARBA" id="ARBA00023141"/>
    </source>
</evidence>
<evidence type="ECO:0000313" key="13">
    <source>
        <dbReference type="EMBL" id="QDH16760.1"/>
    </source>
</evidence>
<dbReference type="KEGG" id="ssam:E3D00_03645"/>
<evidence type="ECO:0000256" key="2">
    <source>
        <dbReference type="ARBA" id="ARBA00012962"/>
    </source>
</evidence>
<dbReference type="HAMAP" id="MF_00222">
    <property type="entry name" value="Shikimate_DH_AroE"/>
    <property type="match status" value="1"/>
</dbReference>
<dbReference type="Pfam" id="PF18317">
    <property type="entry name" value="SDH_C"/>
    <property type="match status" value="1"/>
</dbReference>
<dbReference type="InterPro" id="IPR036291">
    <property type="entry name" value="NAD(P)-bd_dom_sf"/>
</dbReference>
<feature type="binding site" evidence="9">
    <location>
        <position position="255"/>
    </location>
    <ligand>
        <name>shikimate</name>
        <dbReference type="ChEBI" id="CHEBI:36208"/>
    </ligand>
</feature>
<feature type="active site" description="Proton acceptor" evidence="9">
    <location>
        <position position="72"/>
    </location>
</feature>